<dbReference type="InterPro" id="IPR039448">
    <property type="entry name" value="Beta_helix"/>
</dbReference>
<evidence type="ECO:0000256" key="2">
    <source>
        <dbReference type="SAM" id="Phobius"/>
    </source>
</evidence>
<feature type="transmembrane region" description="Helical" evidence="2">
    <location>
        <begin position="1248"/>
        <end position="1266"/>
    </location>
</feature>
<proteinExistence type="predicted"/>
<dbReference type="InterPro" id="IPR011050">
    <property type="entry name" value="Pectin_lyase_fold/virulence"/>
</dbReference>
<evidence type="ECO:0000313" key="5">
    <source>
        <dbReference type="EMBL" id="EGB07950.1"/>
    </source>
</evidence>
<feature type="compositionally biased region" description="Basic and acidic residues" evidence="1">
    <location>
        <begin position="1598"/>
        <end position="1608"/>
    </location>
</feature>
<evidence type="ECO:0000259" key="4">
    <source>
        <dbReference type="Pfam" id="PF13229"/>
    </source>
</evidence>
<feature type="transmembrane region" description="Helical" evidence="2">
    <location>
        <begin position="1461"/>
        <end position="1478"/>
    </location>
</feature>
<dbReference type="KEGG" id="aaf:AURANDRAFT_71732"/>
<reference evidence="5 6" key="1">
    <citation type="journal article" date="2011" name="Proc. Natl. Acad. Sci. U.S.A.">
        <title>Niche of harmful alga Aureococcus anophagefferens revealed through ecogenomics.</title>
        <authorList>
            <person name="Gobler C.J."/>
            <person name="Berry D.L."/>
            <person name="Dyhrman S.T."/>
            <person name="Wilhelm S.W."/>
            <person name="Salamov A."/>
            <person name="Lobanov A.V."/>
            <person name="Zhang Y."/>
            <person name="Collier J.L."/>
            <person name="Wurch L.L."/>
            <person name="Kustka A.B."/>
            <person name="Dill B.D."/>
            <person name="Shah M."/>
            <person name="VerBerkmoes N.C."/>
            <person name="Kuo A."/>
            <person name="Terry A."/>
            <person name="Pangilinan J."/>
            <person name="Lindquist E.A."/>
            <person name="Lucas S."/>
            <person name="Paulsen I.T."/>
            <person name="Hattenrath-Lehmann T.K."/>
            <person name="Talmage S.C."/>
            <person name="Walker E.A."/>
            <person name="Koch F."/>
            <person name="Burson A.M."/>
            <person name="Marcoval M.A."/>
            <person name="Tang Y.Z."/>
            <person name="Lecleir G.R."/>
            <person name="Coyne K.J."/>
            <person name="Berg G.M."/>
            <person name="Bertrand E.M."/>
            <person name="Saito M.A."/>
            <person name="Gladyshev V.N."/>
            <person name="Grigoriev I.V."/>
        </authorList>
    </citation>
    <scope>NUCLEOTIDE SEQUENCE [LARGE SCALE GENOMIC DNA]</scope>
    <source>
        <strain evidence="6">CCMP 1984</strain>
    </source>
</reference>
<dbReference type="GeneID" id="20228366"/>
<feature type="domain" description="Right handed beta helix" evidence="4">
    <location>
        <begin position="626"/>
        <end position="779"/>
    </location>
</feature>
<dbReference type="OrthoDB" id="5964538at2759"/>
<feature type="region of interest" description="Disordered" evidence="1">
    <location>
        <begin position="1625"/>
        <end position="1645"/>
    </location>
</feature>
<dbReference type="OMA" id="WWRSSDS"/>
<sequence>MGSPLFALVLGAAIAQAAATTVVSTASEFDANMGQLDVVDVVSIELAADLACVSPVSIGAKKQLTISSPSEDEIYSLSSCGSAGLFTVTGQAALTLANVAISGEMNTTISVANEASAALDGVVAAGNAGDTGGFLRAADDATVTVAGGAFSNNSAEDGGVFYFEGNAVAAVDGGVYGGNSASSSAGVIYVADAAQLAWSGGVVAGNAAYLNGGFATVDEDATATVDGGAVFANNTAGVTGDYMDTDGWRYGPGAFAKVRGVLTVGNATVRGHEVAVHVSLGGFVHVLGGNWTENFWHVDFGAVFFIVGFSTVVIDGGTFSKNTAVISGVAHVKRGSLLIRGGEFRDNYGDERGGVACVRGEGSELLVTGGTFANNFALEGGVFFVYEGSLNVSGGVFEGNAAAEGGVAKSQNRLVVSGGVFSNNGAEETGGVFHAGDDVAFVEGGSLYGSFDWSGGAFHNNSAPLGGVLYHAMSTAPRVRLPPVATGNVAEIGGVVYAAEDAVLDGAGSVLSHNSASDGGVLGVTAQAVVSLTGATLVGNVARRGGDVAADAAATIDLVGVTSVGAGATAMGGSLHLEPRSRVTVRDVAVARADAPYGGFAYQDLDSVLVVEGSAFDGCSSGVAAGVYTGDQARLTVSNSSFSNGAGAYASALYLLDAADVSLDNVVIAGGASTLAMTGSAAVVLDATGGAFRNVSFRDNVGGALSVAEAAIALTASTFRNNTISGSGAAVALTNRATVAAFECVFASNYASEDGGAVYATFSSEFTSNGSIFVGNVAGRRGGAMRLDGGATVALAPSDVVAGNSAPNGGGGAAYFDISNAYAALNRTDGPTRAAFENNSALYGGRFATGIAAILAEHAGDEAAGEDLKHAIVVSAVDAFGNVVKDTATVLSAELTAGSSLSGTVKMGFVDGVATWEAGEPLQLYGHPGGSLEVVASLESTWVAYAGAAFDEDRAQPYTANLTFTFRQCVPGEFLIGDETGGECILCGVGDSQRDYWYSARGSAWSADAACKRCAAGFVCEDFGQTLDAVVTKGGRYRASPRAEKTYECPGARRACPRGNATGAASCASGYAGARCGSCDRDHYRAMTRDGGMTCEKCRSGNNGVIVAVYAVVAVLALGALVAVVFSTTGSSLFLAVADTAGGAAEEVVGWASNAALQKRDSKRFALDDAATTSSLSVYVTKVKVVLNFVQIVSAVPMVFGPALELPGSFAALVRLTGLVSGIDVASLLPTRCLFSGQSIATFYAESLATTLLVPIVFALIVNALFWGHRVVGRQTPKEVVERRRIVTQVCLLFIHLTLPICAYAAVSALVSEEIDYGDGETRRFLRVEPAVATASSQYRSVTRVWAILGIFIYPLGVPALYYTLLKRFERVLHPTHAVAADVAGATKRRTEHAMLSLDYQLRLVQRRNKSLEHDAANIVQSFQFLWIDYEPRWYLWEIFEVLRRLFFTTLLAIIAPDSKLQAFLALAVSVLFTAGYIHAQPFMEDDDDLLAEVSGWSVTILLFTTVMLRNGVLLGWIAVVLLFAAALLPIAAFFYVIHRVFNGKYDEAIDDAEAACVDGRRGISGSAGGEAYRPFPRQAPAEDAGADDGTYSDVELLDGHGPDEPNKDCSSAPTELLEMITCSANLEEKRGGEPEEGCDVGRSS</sequence>
<gene>
    <name evidence="5" type="ORF">AURANDRAFT_71732</name>
</gene>
<keyword evidence="2" id="KW-1133">Transmembrane helix</keyword>
<accession>F0YAK8</accession>
<dbReference type="InParanoid" id="F0YAK8"/>
<protein>
    <recommendedName>
        <fullName evidence="4">Right handed beta helix domain-containing protein</fullName>
    </recommendedName>
</protein>
<organism evidence="6">
    <name type="scientific">Aureococcus anophagefferens</name>
    <name type="common">Harmful bloom alga</name>
    <dbReference type="NCBI Taxonomy" id="44056"/>
    <lineage>
        <taxon>Eukaryota</taxon>
        <taxon>Sar</taxon>
        <taxon>Stramenopiles</taxon>
        <taxon>Ochrophyta</taxon>
        <taxon>Pelagophyceae</taxon>
        <taxon>Pelagomonadales</taxon>
        <taxon>Pelagomonadaceae</taxon>
        <taxon>Aureococcus</taxon>
    </lineage>
</organism>
<feature type="transmembrane region" description="Helical" evidence="2">
    <location>
        <begin position="1515"/>
        <end position="1538"/>
    </location>
</feature>
<feature type="region of interest" description="Disordered" evidence="1">
    <location>
        <begin position="1569"/>
        <end position="1613"/>
    </location>
</feature>
<feature type="transmembrane region" description="Helical" evidence="2">
    <location>
        <begin position="1345"/>
        <end position="1365"/>
    </location>
</feature>
<dbReference type="Proteomes" id="UP000002729">
    <property type="component" value="Unassembled WGS sequence"/>
</dbReference>
<dbReference type="PANTHER" id="PTHR11319:SF35">
    <property type="entry name" value="OUTER MEMBRANE PROTEIN PMPC-RELATED"/>
    <property type="match status" value="1"/>
</dbReference>
<dbReference type="PANTHER" id="PTHR11319">
    <property type="entry name" value="G PROTEIN-COUPLED RECEPTOR-RELATED"/>
    <property type="match status" value="1"/>
</dbReference>
<feature type="transmembrane region" description="Helical" evidence="2">
    <location>
        <begin position="1185"/>
        <end position="1204"/>
    </location>
</feature>
<evidence type="ECO:0000256" key="1">
    <source>
        <dbReference type="SAM" id="MobiDB-lite"/>
    </source>
</evidence>
<feature type="transmembrane region" description="Helical" evidence="2">
    <location>
        <begin position="1105"/>
        <end position="1126"/>
    </location>
</feature>
<keyword evidence="2" id="KW-0472">Membrane</keyword>
<feature type="transmembrane region" description="Helical" evidence="2">
    <location>
        <begin position="1286"/>
        <end position="1307"/>
    </location>
</feature>
<keyword evidence="6" id="KW-1185">Reference proteome</keyword>
<keyword evidence="2" id="KW-0812">Transmembrane</keyword>
<dbReference type="Pfam" id="PF13229">
    <property type="entry name" value="Beta_helix"/>
    <property type="match status" value="1"/>
</dbReference>
<name>F0YAK8_AURAN</name>
<feature type="transmembrane region" description="Helical" evidence="2">
    <location>
        <begin position="1490"/>
        <end position="1509"/>
    </location>
</feature>
<feature type="chain" id="PRO_5003262848" description="Right handed beta helix domain-containing protein" evidence="3">
    <location>
        <begin position="20"/>
        <end position="1645"/>
    </location>
</feature>
<dbReference type="RefSeq" id="XP_009037320.1">
    <property type="nucleotide sequence ID" value="XM_009039072.1"/>
</dbReference>
<evidence type="ECO:0000313" key="6">
    <source>
        <dbReference type="Proteomes" id="UP000002729"/>
    </source>
</evidence>
<dbReference type="SUPFAM" id="SSF51126">
    <property type="entry name" value="Pectin lyase-like"/>
    <property type="match status" value="2"/>
</dbReference>
<dbReference type="EMBL" id="GL833129">
    <property type="protein sequence ID" value="EGB07950.1"/>
    <property type="molecule type" value="Genomic_DNA"/>
</dbReference>
<keyword evidence="3" id="KW-0732">Signal</keyword>
<evidence type="ECO:0000256" key="3">
    <source>
        <dbReference type="SAM" id="SignalP"/>
    </source>
</evidence>
<feature type="signal peptide" evidence="3">
    <location>
        <begin position="1"/>
        <end position="19"/>
    </location>
</feature>